<accession>A0ABT1MX26</accession>
<reference evidence="1 2" key="1">
    <citation type="submission" date="2022-03" db="EMBL/GenBank/DDBJ databases">
        <authorList>
            <person name="He Y."/>
        </authorList>
    </citation>
    <scope>NUCLEOTIDE SEQUENCE [LARGE SCALE GENOMIC DNA]</scope>
    <source>
        <strain evidence="1 2">TK19116</strain>
    </source>
</reference>
<evidence type="ECO:0000313" key="2">
    <source>
        <dbReference type="Proteomes" id="UP001203945"/>
    </source>
</evidence>
<dbReference type="EMBL" id="JAKZEU010000004">
    <property type="protein sequence ID" value="MCQ0971431.1"/>
    <property type="molecule type" value="Genomic_DNA"/>
</dbReference>
<organism evidence="1 2">
    <name type="scientific">Paracoccus albicereus</name>
    <dbReference type="NCBI Taxonomy" id="2922394"/>
    <lineage>
        <taxon>Bacteria</taxon>
        <taxon>Pseudomonadati</taxon>
        <taxon>Pseudomonadota</taxon>
        <taxon>Alphaproteobacteria</taxon>
        <taxon>Rhodobacterales</taxon>
        <taxon>Paracoccaceae</taxon>
        <taxon>Paracoccus</taxon>
    </lineage>
</organism>
<evidence type="ECO:0000313" key="1">
    <source>
        <dbReference type="EMBL" id="MCQ0971431.1"/>
    </source>
</evidence>
<proteinExistence type="predicted"/>
<keyword evidence="2" id="KW-1185">Reference proteome</keyword>
<dbReference type="RefSeq" id="WP_255330426.1">
    <property type="nucleotide sequence ID" value="NZ_JAKZEU010000004.1"/>
</dbReference>
<comment type="caution">
    <text evidence="1">The sequence shown here is derived from an EMBL/GenBank/DDBJ whole genome shotgun (WGS) entry which is preliminary data.</text>
</comment>
<sequence length="710" mass="75876">MALYDSSREGDIRDTRIHRFAELVLNHLGQVLVYHDVTDPTPPQVDPAEVGLVISWFDRGVRGTAALDEWLTQDTDFCSDGPKFVAFGEVGFWTDASPVLSSKAMTAMGIRTDGITYAVGVSATVTQKVDGLVDYEDDFLISPGDYQGIAAEPDARPLLQLKANGKDIALAVIGPRGGYVHATAAVAAGPGGQAGWIVDPFGFFEAILRNTDEPKPDPTTLQGLRTFFVTVSSVGWLDLMPGQVIGEQQQLASELLVKRLIEPFGDLPLTIAILAGDLSPELGGPSAERGRQAAMQLLAAPNVEGAVQGFSDIRNWGFFAHYDPAREAEMLTTPEVIDDQGALVDTAMQTLRDAFAETGASTFSRTPGAPRKYASTPFALDQEVTAAIGQVNELSEGRIPARLYAWSGDARPFEAALEAVDLAGIDSIGGGGGIVLAAQPSLTALSPMVTQVGSHHQIHDALGGDADFTDDWTSPLYGFHGLPETLRRTEEPRRIKPFHLSFAARSMIHFETRRAVESNLELGRSPDLVPIRTTAYVAAVKGFMSARITSEGDGLWRVHDRGALQTVRFDHARDRSLSMDASDGVMGAHRKGDSLYVALAPGVEAPLVALTDNNRPDGIVRETRAPALLASRPIVESWNRSACSIEMELSGFSEGDVTLAADPRTEYHVAISGMDDARPHATFADEAGVLTIRVPTAPGGLRGLSVAGGC</sequence>
<name>A0ABT1MX26_9RHOB</name>
<evidence type="ECO:0008006" key="3">
    <source>
        <dbReference type="Google" id="ProtNLM"/>
    </source>
</evidence>
<protein>
    <recommendedName>
        <fullName evidence="3">Sialate O-acetylesterase domain-containing protein</fullName>
    </recommendedName>
</protein>
<gene>
    <name evidence="1" type="ORF">MLD63_13475</name>
</gene>
<dbReference type="Proteomes" id="UP001203945">
    <property type="component" value="Unassembled WGS sequence"/>
</dbReference>